<dbReference type="EMBL" id="JAKWBL010000004">
    <property type="protein sequence ID" value="MCH5600224.1"/>
    <property type="molecule type" value="Genomic_DNA"/>
</dbReference>
<name>A0ABS9SP94_9BACT</name>
<comment type="caution">
    <text evidence="2">The sequence shown here is derived from an EMBL/GenBank/DDBJ whole genome shotgun (WGS) entry which is preliminary data.</text>
</comment>
<reference evidence="2 3" key="1">
    <citation type="submission" date="2022-02" db="EMBL/GenBank/DDBJ databases">
        <authorList>
            <person name="Min J."/>
        </authorList>
    </citation>
    <scope>NUCLEOTIDE SEQUENCE [LARGE SCALE GENOMIC DNA]</scope>
    <source>
        <strain evidence="2 3">GR10-1</strain>
    </source>
</reference>
<evidence type="ECO:0000313" key="3">
    <source>
        <dbReference type="Proteomes" id="UP001202248"/>
    </source>
</evidence>
<dbReference type="Gene3D" id="2.60.40.10">
    <property type="entry name" value="Immunoglobulins"/>
    <property type="match status" value="1"/>
</dbReference>
<proteinExistence type="predicted"/>
<dbReference type="InterPro" id="IPR032260">
    <property type="entry name" value="DUF5060"/>
</dbReference>
<keyword evidence="3" id="KW-1185">Reference proteome</keyword>
<protein>
    <submittedName>
        <fullName evidence="2">DUF5060 domain-containing protein</fullName>
    </submittedName>
</protein>
<evidence type="ECO:0000313" key="2">
    <source>
        <dbReference type="EMBL" id="MCH5600224.1"/>
    </source>
</evidence>
<feature type="domain" description="DUF5060" evidence="1">
    <location>
        <begin position="18"/>
        <end position="84"/>
    </location>
</feature>
<sequence>MDHSPRIIFNRNTNINDTVTVYSIVEFHFKGPKVNIPADSACFTMTVQAEIGEQKWDGFYLGDGNYAIRYCPKRTETLSYKINSLIPGFVEQSGQFVVDNIWPGSKRSTNYKLGDNWYTDVKNPNAFDGIWQGANTIKKWRNDALLDWAKRWSWLQ</sequence>
<evidence type="ECO:0000259" key="1">
    <source>
        <dbReference type="Pfam" id="PF16586"/>
    </source>
</evidence>
<dbReference type="InterPro" id="IPR013783">
    <property type="entry name" value="Ig-like_fold"/>
</dbReference>
<dbReference type="Pfam" id="PF16586">
    <property type="entry name" value="DUF5060"/>
    <property type="match status" value="1"/>
</dbReference>
<gene>
    <name evidence="2" type="ORF">MKP09_21020</name>
</gene>
<dbReference type="Proteomes" id="UP001202248">
    <property type="component" value="Unassembled WGS sequence"/>
</dbReference>
<organism evidence="2 3">
    <name type="scientific">Niabella ginsengisoli</name>
    <dbReference type="NCBI Taxonomy" id="522298"/>
    <lineage>
        <taxon>Bacteria</taxon>
        <taxon>Pseudomonadati</taxon>
        <taxon>Bacteroidota</taxon>
        <taxon>Chitinophagia</taxon>
        <taxon>Chitinophagales</taxon>
        <taxon>Chitinophagaceae</taxon>
        <taxon>Niabella</taxon>
    </lineage>
</organism>
<accession>A0ABS9SP94</accession>
<dbReference type="RefSeq" id="WP_240833347.1">
    <property type="nucleotide sequence ID" value="NZ_JAKWBL010000004.1"/>
</dbReference>